<dbReference type="AlphaFoldDB" id="A0A1M7IZK9"/>
<evidence type="ECO:0000313" key="4">
    <source>
        <dbReference type="EMBL" id="SHM46230.1"/>
    </source>
</evidence>
<reference evidence="4 5" key="1">
    <citation type="submission" date="2016-11" db="EMBL/GenBank/DDBJ databases">
        <authorList>
            <person name="Jaros S."/>
            <person name="Januszkiewicz K."/>
            <person name="Wedrychowicz H."/>
        </authorList>
    </citation>
    <scope>NUCLEOTIDE SEQUENCE [LARGE SCALE GENOMIC DNA]</scope>
    <source>
        <strain evidence="4 5">DSM 4740</strain>
    </source>
</reference>
<organism evidence="4 5">
    <name type="scientific">Halomonas cupida</name>
    <dbReference type="NCBI Taxonomy" id="44933"/>
    <lineage>
        <taxon>Bacteria</taxon>
        <taxon>Pseudomonadati</taxon>
        <taxon>Pseudomonadota</taxon>
        <taxon>Gammaproteobacteria</taxon>
        <taxon>Oceanospirillales</taxon>
        <taxon>Halomonadaceae</taxon>
        <taxon>Halomonas</taxon>
    </lineage>
</organism>
<dbReference type="InterPro" id="IPR000587">
    <property type="entry name" value="Creatinase_N"/>
</dbReference>
<dbReference type="PANTHER" id="PTHR46112:SF2">
    <property type="entry name" value="XAA-PRO AMINOPEPTIDASE P-RELATED"/>
    <property type="match status" value="1"/>
</dbReference>
<dbReference type="Proteomes" id="UP000321726">
    <property type="component" value="Unassembled WGS sequence"/>
</dbReference>
<dbReference type="Pfam" id="PF00557">
    <property type="entry name" value="Peptidase_M24"/>
    <property type="match status" value="1"/>
</dbReference>
<dbReference type="InterPro" id="IPR000994">
    <property type="entry name" value="Pept_M24"/>
</dbReference>
<dbReference type="PANTHER" id="PTHR46112">
    <property type="entry name" value="AMINOPEPTIDASE"/>
    <property type="match status" value="1"/>
</dbReference>
<keyword evidence="6" id="KW-1185">Reference proteome</keyword>
<gene>
    <name evidence="3" type="ORF">HCU01_22040</name>
    <name evidence="4" type="ORF">SAMN05660971_03047</name>
</gene>
<dbReference type="SUPFAM" id="SSF55920">
    <property type="entry name" value="Creatinase/aminopeptidase"/>
    <property type="match status" value="1"/>
</dbReference>
<evidence type="ECO:0000313" key="6">
    <source>
        <dbReference type="Proteomes" id="UP000321726"/>
    </source>
</evidence>
<dbReference type="InterPro" id="IPR050659">
    <property type="entry name" value="Peptidase_M24B"/>
</dbReference>
<feature type="domain" description="Peptidase M24" evidence="1">
    <location>
        <begin position="156"/>
        <end position="366"/>
    </location>
</feature>
<reference evidence="3 6" key="2">
    <citation type="submission" date="2019-07" db="EMBL/GenBank/DDBJ databases">
        <title>Whole genome shotgun sequence of Halomonas cupida NBRC 102219.</title>
        <authorList>
            <person name="Hosoyama A."/>
            <person name="Uohara A."/>
            <person name="Ohji S."/>
            <person name="Ichikawa N."/>
        </authorList>
    </citation>
    <scope>NUCLEOTIDE SEQUENCE [LARGE SCALE GENOMIC DNA]</scope>
    <source>
        <strain evidence="3 6">NBRC 102219</strain>
    </source>
</reference>
<accession>A0A1M7IZK9</accession>
<dbReference type="OrthoDB" id="9761809at2"/>
<evidence type="ECO:0000313" key="3">
    <source>
        <dbReference type="EMBL" id="GEN24255.1"/>
    </source>
</evidence>
<dbReference type="Gene3D" id="3.40.350.10">
    <property type="entry name" value="Creatinase/prolidase N-terminal domain"/>
    <property type="match status" value="1"/>
</dbReference>
<evidence type="ECO:0000259" key="2">
    <source>
        <dbReference type="Pfam" id="PF01321"/>
    </source>
</evidence>
<dbReference type="InterPro" id="IPR036005">
    <property type="entry name" value="Creatinase/aminopeptidase-like"/>
</dbReference>
<dbReference type="EMBL" id="FRCA01000008">
    <property type="protein sequence ID" value="SHM46230.1"/>
    <property type="molecule type" value="Genomic_DNA"/>
</dbReference>
<name>A0A1M7IZK9_9GAMM</name>
<dbReference type="EMBL" id="BJXU01000085">
    <property type="protein sequence ID" value="GEN24255.1"/>
    <property type="molecule type" value="Genomic_DNA"/>
</dbReference>
<feature type="domain" description="Creatinase N-terminal" evidence="2">
    <location>
        <begin position="14"/>
        <end position="149"/>
    </location>
</feature>
<dbReference type="InterPro" id="IPR029149">
    <property type="entry name" value="Creatin/AminoP/Spt16_N"/>
</dbReference>
<evidence type="ECO:0000259" key="1">
    <source>
        <dbReference type="Pfam" id="PF00557"/>
    </source>
</evidence>
<proteinExistence type="predicted"/>
<sequence>MTLTVFPPQELADRLRCVRSEMEHRGMDCLLVSKPENILYLAGLDHLGYFALHVLVVPLEGRPVLVTREMERATIEDQQLQVEFVGFSDSEPAERCIAGVMLELGVGPGVGIEKQSSGMPVAVYEGLCGELTSMRSLDASGLVDQLRFVKSPLELEYMRAAARVTDEMFDAAMQVIQVGASETDVAAEVHRRMVLAGGEPPGFTPFIRPASRIHQEHTTWSNERLQHGDALFLEMSGCVGRYHAPAGRLVHLGQAPDSALIASEACENAFQSVVDVLCPGNLARDVYAQWQTSVEQSGIRDYRRHHCGYMVGIGYPPSWTGGSQVIGLRSDSDMRLEAGMSFHILSWILGSNIGDCFLSNTVVVTEQGGDVLTHTPVRTCL</sequence>
<dbReference type="RefSeq" id="WP_073436069.1">
    <property type="nucleotide sequence ID" value="NZ_BJXU01000085.1"/>
</dbReference>
<dbReference type="Pfam" id="PF01321">
    <property type="entry name" value="Creatinase_N"/>
    <property type="match status" value="1"/>
</dbReference>
<dbReference type="Proteomes" id="UP000184123">
    <property type="component" value="Unassembled WGS sequence"/>
</dbReference>
<dbReference type="Gene3D" id="3.90.230.10">
    <property type="entry name" value="Creatinase/methionine aminopeptidase superfamily"/>
    <property type="match status" value="1"/>
</dbReference>
<dbReference type="STRING" id="44933.SAMN05660971_03047"/>
<evidence type="ECO:0000313" key="5">
    <source>
        <dbReference type="Proteomes" id="UP000184123"/>
    </source>
</evidence>
<dbReference type="SUPFAM" id="SSF53092">
    <property type="entry name" value="Creatinase/prolidase N-terminal domain"/>
    <property type="match status" value="1"/>
</dbReference>
<dbReference type="CDD" id="cd01066">
    <property type="entry name" value="APP_MetAP"/>
    <property type="match status" value="1"/>
</dbReference>
<protein>
    <submittedName>
        <fullName evidence="3 4">Peptidase</fullName>
    </submittedName>
</protein>